<evidence type="ECO:0000256" key="1">
    <source>
        <dbReference type="SAM" id="MobiDB-lite"/>
    </source>
</evidence>
<evidence type="ECO:0000313" key="2">
    <source>
        <dbReference type="EMBL" id="KAK0528875.1"/>
    </source>
</evidence>
<feature type="region of interest" description="Disordered" evidence="1">
    <location>
        <begin position="62"/>
        <end position="85"/>
    </location>
</feature>
<accession>A0AAN6JQA9</accession>
<proteinExistence type="predicted"/>
<dbReference type="AlphaFoldDB" id="A0AAN6JQA9"/>
<protein>
    <submittedName>
        <fullName evidence="2">Uncharacterized protein</fullName>
    </submittedName>
</protein>
<feature type="region of interest" description="Disordered" evidence="1">
    <location>
        <begin position="99"/>
        <end position="148"/>
    </location>
</feature>
<sequence length="784" mass="87310">MESTTQLRVATAPAGWSLSPGRVLQAALLSRRKQEELGMGADALSPIRLQAIGHVRRQVEASFGSSAPDDELSVQSSELSSEAQTECQAVINAVENWTPQSEEASKTPLPETPAQHGQGPAESSIRRPIPASSTIDEPSAKRARMAGPTESAMLRNTASTNSSAPASGSNVSAMQQFFQRPALVAKVFLHLELDQADLLTLARVSKSLRAAVMPRIVQKLNIPLRKARRVHLFLTANPTLIQHVQYLRIWDDIAHHYGCYNPETAPAFRNQIAPRSHRDTWKHLGDLLVLIQTSRQGPPPFLDLSFGQVDLFNLYTQLKRAPKMLQKVTALRFVDDSSPKRYPYLSVEEVEASFNTHGEKMSEELSDIVHLVCDAQDEARSDALQVFEFVAFRLESNKRGPVLPAFRPRLLKRLASRIRSLVLLMGKCLPVDVAVLKILLDAHWPNLQRFWFRIDEHTRQLYPSIRPPLMSFLHRHNYLLALRIEMNSSTITNEDPPWWENLSAPALKKCTLSGSWGNNTLKMALASRHDAIQDLMLYGAGDVQAFACQAGFVRGLRALRGEASSIKTFLLHDAFLKQVHIEFAIDDLVGFNVFDHLGLDANSASALTCLSLLSDDADSPTVTQHATTLVPLDRLPNLVEVSLIFGKGQDENKCDTRQQSAQLVADLFMSFAAAKSSKLKACYIAYDGGAELPADAELATIIKVIPATLQYLTYYIPFWDEVWSYRVVRPVEANASSCPRLQRLPAFFRPRVDAATGVWEDMSDLDVAHTMFDHLGDEPRLKYL</sequence>
<comment type="caution">
    <text evidence="2">The sequence shown here is derived from an EMBL/GenBank/DDBJ whole genome shotgun (WGS) entry which is preliminary data.</text>
</comment>
<keyword evidence="3" id="KW-1185">Reference proteome</keyword>
<name>A0AAN6JQA9_9BASI</name>
<dbReference type="Proteomes" id="UP001176521">
    <property type="component" value="Unassembled WGS sequence"/>
</dbReference>
<evidence type="ECO:0000313" key="3">
    <source>
        <dbReference type="Proteomes" id="UP001176521"/>
    </source>
</evidence>
<reference evidence="2" key="1">
    <citation type="journal article" date="2023" name="PhytoFront">
        <title>Draft Genome Resources of Seven Strains of Tilletia horrida, Causal Agent of Kernel Smut of Rice.</title>
        <authorList>
            <person name="Khanal S."/>
            <person name="Antony Babu S."/>
            <person name="Zhou X.G."/>
        </authorList>
    </citation>
    <scope>NUCLEOTIDE SEQUENCE</scope>
    <source>
        <strain evidence="2">TX3</strain>
    </source>
</reference>
<dbReference type="EMBL" id="JAPDMQ010000260">
    <property type="protein sequence ID" value="KAK0528875.1"/>
    <property type="molecule type" value="Genomic_DNA"/>
</dbReference>
<organism evidence="2 3">
    <name type="scientific">Tilletia horrida</name>
    <dbReference type="NCBI Taxonomy" id="155126"/>
    <lineage>
        <taxon>Eukaryota</taxon>
        <taxon>Fungi</taxon>
        <taxon>Dikarya</taxon>
        <taxon>Basidiomycota</taxon>
        <taxon>Ustilaginomycotina</taxon>
        <taxon>Exobasidiomycetes</taxon>
        <taxon>Tilletiales</taxon>
        <taxon>Tilletiaceae</taxon>
        <taxon>Tilletia</taxon>
    </lineage>
</organism>
<feature type="compositionally biased region" description="Low complexity" evidence="1">
    <location>
        <begin position="73"/>
        <end position="82"/>
    </location>
</feature>
<gene>
    <name evidence="2" type="ORF">OC842_004413</name>
</gene>